<reference evidence="1" key="3">
    <citation type="submission" date="2014-01" db="EMBL/GenBank/DDBJ databases">
        <title>Evolution of pathogenesis and genome organization in the Tremellales.</title>
        <authorList>
            <person name="Cuomo C."/>
            <person name="Litvintseva A."/>
            <person name="Heitman J."/>
            <person name="Chen Y."/>
            <person name="Sun S."/>
            <person name="Springer D."/>
            <person name="Dromer F."/>
            <person name="Young S."/>
            <person name="Zeng Q."/>
            <person name="Chapman S."/>
            <person name="Gujja S."/>
            <person name="Saif S."/>
            <person name="Birren B."/>
        </authorList>
    </citation>
    <scope>NUCLEOTIDE SEQUENCE</scope>
    <source>
        <strain evidence="1">CBS 10118</strain>
    </source>
</reference>
<dbReference type="Proteomes" id="UP000092730">
    <property type="component" value="Chromosome 4"/>
</dbReference>
<name>A0A1B9G1S0_9TREE</name>
<sequence length="224" mass="25107">MKAATLKLDTEPPQQLDIAQMATFADSSNEVSKGEVAFKRAIQVLDLCTPDIGGEDAESTDPEIKLVRDALRERSEESQAKLAAFIGSDRRMSDQTLSDLRVYEEVHHTKQSLTESMEAVRRDWYPKVANILNKYRRMGEELLGKAITNGERFVTSSNAASDTMTLKAHQDRWQDSYNAVVEKTREIARLIQMSCSAHPSLGSDSVAEQNLELFEVIKKAKEAQ</sequence>
<protein>
    <submittedName>
        <fullName evidence="1">Uncharacterized protein</fullName>
    </submittedName>
</protein>
<dbReference type="RefSeq" id="XP_019046042.1">
    <property type="nucleotide sequence ID" value="XM_019191412.1"/>
</dbReference>
<gene>
    <name evidence="1" type="ORF">I302_04782</name>
    <name evidence="2" type="ORF">I302_105664</name>
</gene>
<dbReference type="AlphaFoldDB" id="A0A1B9G1S0"/>
<reference evidence="2" key="4">
    <citation type="submission" date="2024-02" db="EMBL/GenBank/DDBJ databases">
        <title>Comparative genomics of Cryptococcus and Kwoniella reveals pathogenesis evolution and contrasting modes of karyotype evolution via chromosome fusion or intercentromeric recombination.</title>
        <authorList>
            <person name="Coelho M.A."/>
            <person name="David-Palma M."/>
            <person name="Shea T."/>
            <person name="Bowers K."/>
            <person name="McGinley-Smith S."/>
            <person name="Mohammad A.W."/>
            <person name="Gnirke A."/>
            <person name="Yurkov A.M."/>
            <person name="Nowrousian M."/>
            <person name="Sun S."/>
            <person name="Cuomo C.A."/>
            <person name="Heitman J."/>
        </authorList>
    </citation>
    <scope>NUCLEOTIDE SEQUENCE</scope>
    <source>
        <strain evidence="2">CBS 10118</strain>
    </source>
</reference>
<dbReference type="GeneID" id="30209181"/>
<organism evidence="1">
    <name type="scientific">Kwoniella bestiolae CBS 10118</name>
    <dbReference type="NCBI Taxonomy" id="1296100"/>
    <lineage>
        <taxon>Eukaryota</taxon>
        <taxon>Fungi</taxon>
        <taxon>Dikarya</taxon>
        <taxon>Basidiomycota</taxon>
        <taxon>Agaricomycotina</taxon>
        <taxon>Tremellomycetes</taxon>
        <taxon>Tremellales</taxon>
        <taxon>Cryptococcaceae</taxon>
        <taxon>Kwoniella</taxon>
    </lineage>
</organism>
<evidence type="ECO:0000313" key="3">
    <source>
        <dbReference type="Proteomes" id="UP000092730"/>
    </source>
</evidence>
<reference evidence="2" key="2">
    <citation type="submission" date="2013-07" db="EMBL/GenBank/DDBJ databases">
        <authorList>
            <consortium name="The Broad Institute Genome Sequencing Platform"/>
            <person name="Cuomo C."/>
            <person name="Litvintseva A."/>
            <person name="Chen Y."/>
            <person name="Heitman J."/>
            <person name="Sun S."/>
            <person name="Springer D."/>
            <person name="Dromer F."/>
            <person name="Young S.K."/>
            <person name="Zeng Q."/>
            <person name="Gargeya S."/>
            <person name="Fitzgerald M."/>
            <person name="Abouelleil A."/>
            <person name="Alvarado L."/>
            <person name="Berlin A.M."/>
            <person name="Chapman S.B."/>
            <person name="Dewar J."/>
            <person name="Goldberg J."/>
            <person name="Griggs A."/>
            <person name="Gujja S."/>
            <person name="Hansen M."/>
            <person name="Howarth C."/>
            <person name="Imamovic A."/>
            <person name="Larimer J."/>
            <person name="McCowan C."/>
            <person name="Murphy C."/>
            <person name="Pearson M."/>
            <person name="Priest M."/>
            <person name="Roberts A."/>
            <person name="Saif S."/>
            <person name="Shea T."/>
            <person name="Sykes S."/>
            <person name="Wortman J."/>
            <person name="Nusbaum C."/>
            <person name="Birren B."/>
        </authorList>
    </citation>
    <scope>NUCLEOTIDE SEQUENCE</scope>
    <source>
        <strain evidence="2">CBS 10118</strain>
    </source>
</reference>
<accession>A0A1B9G1S0</accession>
<proteinExistence type="predicted"/>
<evidence type="ECO:0000313" key="1">
    <source>
        <dbReference type="EMBL" id="OCF24972.1"/>
    </source>
</evidence>
<dbReference type="EMBL" id="KI894021">
    <property type="protein sequence ID" value="OCF24972.1"/>
    <property type="molecule type" value="Genomic_DNA"/>
</dbReference>
<evidence type="ECO:0000313" key="2">
    <source>
        <dbReference type="EMBL" id="WVW83643.1"/>
    </source>
</evidence>
<reference evidence="1" key="1">
    <citation type="submission" date="2013-07" db="EMBL/GenBank/DDBJ databases">
        <title>The Genome Sequence of Cryptococcus bestiolae CBS10118.</title>
        <authorList>
            <consortium name="The Broad Institute Genome Sequencing Platform"/>
            <person name="Cuomo C."/>
            <person name="Litvintseva A."/>
            <person name="Chen Y."/>
            <person name="Heitman J."/>
            <person name="Sun S."/>
            <person name="Springer D."/>
            <person name="Dromer F."/>
            <person name="Young S.K."/>
            <person name="Zeng Q."/>
            <person name="Gargeya S."/>
            <person name="Fitzgerald M."/>
            <person name="Abouelleil A."/>
            <person name="Alvarado L."/>
            <person name="Berlin A.M."/>
            <person name="Chapman S.B."/>
            <person name="Dewar J."/>
            <person name="Goldberg J."/>
            <person name="Griggs A."/>
            <person name="Gujja S."/>
            <person name="Hansen M."/>
            <person name="Howarth C."/>
            <person name="Imamovic A."/>
            <person name="Larimer J."/>
            <person name="McCowan C."/>
            <person name="Murphy C."/>
            <person name="Pearson M."/>
            <person name="Priest M."/>
            <person name="Roberts A."/>
            <person name="Saif S."/>
            <person name="Shea T."/>
            <person name="Sykes S."/>
            <person name="Wortman J."/>
            <person name="Nusbaum C."/>
            <person name="Birren B."/>
        </authorList>
    </citation>
    <scope>NUCLEOTIDE SEQUENCE [LARGE SCALE GENOMIC DNA]</scope>
    <source>
        <strain evidence="1">CBS 10118</strain>
    </source>
</reference>
<keyword evidence="3" id="KW-1185">Reference proteome</keyword>
<dbReference type="VEuPathDB" id="FungiDB:I302_04782"/>
<dbReference type="EMBL" id="CP144544">
    <property type="protein sequence ID" value="WVW83643.1"/>
    <property type="molecule type" value="Genomic_DNA"/>
</dbReference>
<dbReference type="KEGG" id="kbi:30209181"/>